<name>A0A0A8ZLP4_ARUDO</name>
<sequence length="23" mass="2823">MLFIFNPTKRLDQIFRICLVEIL</sequence>
<reference evidence="1" key="1">
    <citation type="submission" date="2014-09" db="EMBL/GenBank/DDBJ databases">
        <authorList>
            <person name="Magalhaes I.L.F."/>
            <person name="Oliveira U."/>
            <person name="Santos F.R."/>
            <person name="Vidigal T.H.D.A."/>
            <person name="Brescovit A.D."/>
            <person name="Santos A.J."/>
        </authorList>
    </citation>
    <scope>NUCLEOTIDE SEQUENCE</scope>
    <source>
        <tissue evidence="1">Shoot tissue taken approximately 20 cm above the soil surface</tissue>
    </source>
</reference>
<organism evidence="1">
    <name type="scientific">Arundo donax</name>
    <name type="common">Giant reed</name>
    <name type="synonym">Donax arundinaceus</name>
    <dbReference type="NCBI Taxonomy" id="35708"/>
    <lineage>
        <taxon>Eukaryota</taxon>
        <taxon>Viridiplantae</taxon>
        <taxon>Streptophyta</taxon>
        <taxon>Embryophyta</taxon>
        <taxon>Tracheophyta</taxon>
        <taxon>Spermatophyta</taxon>
        <taxon>Magnoliopsida</taxon>
        <taxon>Liliopsida</taxon>
        <taxon>Poales</taxon>
        <taxon>Poaceae</taxon>
        <taxon>PACMAD clade</taxon>
        <taxon>Arundinoideae</taxon>
        <taxon>Arundineae</taxon>
        <taxon>Arundo</taxon>
    </lineage>
</organism>
<evidence type="ECO:0000313" key="1">
    <source>
        <dbReference type="EMBL" id="JAD37645.1"/>
    </source>
</evidence>
<accession>A0A0A8ZLP4</accession>
<dbReference type="AlphaFoldDB" id="A0A0A8ZLP4"/>
<dbReference type="EMBL" id="GBRH01260250">
    <property type="protein sequence ID" value="JAD37645.1"/>
    <property type="molecule type" value="Transcribed_RNA"/>
</dbReference>
<reference evidence="1" key="2">
    <citation type="journal article" date="2015" name="Data Brief">
        <title>Shoot transcriptome of the giant reed, Arundo donax.</title>
        <authorList>
            <person name="Barrero R.A."/>
            <person name="Guerrero F.D."/>
            <person name="Moolhuijzen P."/>
            <person name="Goolsby J.A."/>
            <person name="Tidwell J."/>
            <person name="Bellgard S.E."/>
            <person name="Bellgard M.I."/>
        </authorList>
    </citation>
    <scope>NUCLEOTIDE SEQUENCE</scope>
    <source>
        <tissue evidence="1">Shoot tissue taken approximately 20 cm above the soil surface</tissue>
    </source>
</reference>
<protein>
    <submittedName>
        <fullName evidence="1">Uncharacterized protein</fullName>
    </submittedName>
</protein>
<proteinExistence type="predicted"/>